<keyword evidence="1" id="KW-0732">Signal</keyword>
<feature type="signal peptide" evidence="1">
    <location>
        <begin position="1"/>
        <end position="22"/>
    </location>
</feature>
<accession>A0ABW1PTH3</accession>
<dbReference type="EMBL" id="JBHSQB010000021">
    <property type="protein sequence ID" value="MFC6098416.1"/>
    <property type="molecule type" value="Genomic_DNA"/>
</dbReference>
<protein>
    <recommendedName>
        <fullName evidence="4">Lipoprotein</fullName>
    </recommendedName>
</protein>
<feature type="chain" id="PRO_5046911322" description="Lipoprotein" evidence="1">
    <location>
        <begin position="23"/>
        <end position="212"/>
    </location>
</feature>
<evidence type="ECO:0008006" key="4">
    <source>
        <dbReference type="Google" id="ProtNLM"/>
    </source>
</evidence>
<evidence type="ECO:0000313" key="2">
    <source>
        <dbReference type="EMBL" id="MFC6098416.1"/>
    </source>
</evidence>
<name>A0ABW1PTH3_9FLAO</name>
<proteinExistence type="predicted"/>
<organism evidence="2 3">
    <name type="scientific">Flavobacterium qiangtangense</name>
    <dbReference type="NCBI Taxonomy" id="1442595"/>
    <lineage>
        <taxon>Bacteria</taxon>
        <taxon>Pseudomonadati</taxon>
        <taxon>Bacteroidota</taxon>
        <taxon>Flavobacteriia</taxon>
        <taxon>Flavobacteriales</taxon>
        <taxon>Flavobacteriaceae</taxon>
        <taxon>Flavobacterium</taxon>
    </lineage>
</organism>
<dbReference type="PROSITE" id="PS51257">
    <property type="entry name" value="PROKAR_LIPOPROTEIN"/>
    <property type="match status" value="1"/>
</dbReference>
<comment type="caution">
    <text evidence="2">The sequence shown here is derived from an EMBL/GenBank/DDBJ whole genome shotgun (WGS) entry which is preliminary data.</text>
</comment>
<evidence type="ECO:0000313" key="3">
    <source>
        <dbReference type="Proteomes" id="UP001596287"/>
    </source>
</evidence>
<dbReference type="RefSeq" id="WP_379793430.1">
    <property type="nucleotide sequence ID" value="NZ_JBHSQB010000021.1"/>
</dbReference>
<keyword evidence="3" id="KW-1185">Reference proteome</keyword>
<evidence type="ECO:0000256" key="1">
    <source>
        <dbReference type="SAM" id="SignalP"/>
    </source>
</evidence>
<gene>
    <name evidence="2" type="ORF">ACFPVY_17340</name>
</gene>
<sequence>MMKIYKLIFFLNFTLLFTACNGQENPEYIGQKFGTFDLDKIEFEENLDTLFSKVSKADLILIVGKYSYFDTIQKKQIWTDTIEDYIYRIPHAKIEGLYSFKNFKIKDKVVSFYTDNQKRFRRVDFSTYMTKDEYKNLISGSKDYIDVTTDKVKKFNNGKYVILEKLNGTKKTLLYCTEVNDEDGDYFVRVRINDLKIKDDRFDKRHNSKWGY</sequence>
<reference evidence="3" key="1">
    <citation type="journal article" date="2019" name="Int. J. Syst. Evol. Microbiol.">
        <title>The Global Catalogue of Microorganisms (GCM) 10K type strain sequencing project: providing services to taxonomists for standard genome sequencing and annotation.</title>
        <authorList>
            <consortium name="The Broad Institute Genomics Platform"/>
            <consortium name="The Broad Institute Genome Sequencing Center for Infectious Disease"/>
            <person name="Wu L."/>
            <person name="Ma J."/>
        </authorList>
    </citation>
    <scope>NUCLEOTIDE SEQUENCE [LARGE SCALE GENOMIC DNA]</scope>
    <source>
        <strain evidence="3">CCUG 49679</strain>
    </source>
</reference>
<dbReference type="Proteomes" id="UP001596287">
    <property type="component" value="Unassembled WGS sequence"/>
</dbReference>